<reference evidence="2 3" key="1">
    <citation type="submission" date="2021-10" db="EMBL/GenBank/DDBJ databases">
        <title>Anaerobic single-cell dispensing facilitates the cultivation of human gut bacteria.</title>
        <authorList>
            <person name="Afrizal A."/>
        </authorList>
    </citation>
    <scope>NUCLEOTIDE SEQUENCE [LARGE SCALE GENOMIC DNA]</scope>
    <source>
        <strain evidence="2 3">CLA-AA-H232</strain>
    </source>
</reference>
<accession>A0AAE3E0U7</accession>
<gene>
    <name evidence="2" type="ORF">LKE05_11705</name>
</gene>
<name>A0AAE3E0U7_9FIRM</name>
<evidence type="ECO:0000313" key="3">
    <source>
        <dbReference type="Proteomes" id="UP001198242"/>
    </source>
</evidence>
<evidence type="ECO:0000256" key="1">
    <source>
        <dbReference type="SAM" id="Phobius"/>
    </source>
</evidence>
<proteinExistence type="predicted"/>
<sequence>MSRQNFYDFVYSCFLELGADIFLDYFMLIIRGYVCTFSVIGVCGVRILWIYMAFFMHRNFTDIMVAHLISLSTTVLLIFVSLPIYTSSHKLQNH</sequence>
<keyword evidence="3" id="KW-1185">Reference proteome</keyword>
<dbReference type="EMBL" id="JAJEQM010000017">
    <property type="protein sequence ID" value="MCC2211451.1"/>
    <property type="molecule type" value="Genomic_DNA"/>
</dbReference>
<protein>
    <submittedName>
        <fullName evidence="2">Uncharacterized protein</fullName>
    </submittedName>
</protein>
<keyword evidence="1" id="KW-0812">Transmembrane</keyword>
<keyword evidence="1" id="KW-0472">Membrane</keyword>
<keyword evidence="1" id="KW-1133">Transmembrane helix</keyword>
<feature type="transmembrane region" description="Helical" evidence="1">
    <location>
        <begin position="63"/>
        <end position="85"/>
    </location>
</feature>
<organism evidence="2 3">
    <name type="scientific">Hominilimicola fabiformis</name>
    <dbReference type="NCBI Taxonomy" id="2885356"/>
    <lineage>
        <taxon>Bacteria</taxon>
        <taxon>Bacillati</taxon>
        <taxon>Bacillota</taxon>
        <taxon>Clostridia</taxon>
        <taxon>Eubacteriales</taxon>
        <taxon>Oscillospiraceae</taxon>
        <taxon>Hominilimicola</taxon>
    </lineage>
</organism>
<comment type="caution">
    <text evidence="2">The sequence shown here is derived from an EMBL/GenBank/DDBJ whole genome shotgun (WGS) entry which is preliminary data.</text>
</comment>
<dbReference type="RefSeq" id="WP_349163833.1">
    <property type="nucleotide sequence ID" value="NZ_JBBNHX010000050.1"/>
</dbReference>
<evidence type="ECO:0000313" key="2">
    <source>
        <dbReference type="EMBL" id="MCC2211451.1"/>
    </source>
</evidence>
<dbReference type="Proteomes" id="UP001198242">
    <property type="component" value="Unassembled WGS sequence"/>
</dbReference>
<dbReference type="AlphaFoldDB" id="A0AAE3E0U7"/>
<feature type="transmembrane region" description="Helical" evidence="1">
    <location>
        <begin position="25"/>
        <end position="51"/>
    </location>
</feature>